<name>M5RDP3_9BACT</name>
<dbReference type="AlphaFoldDB" id="M5RDP3"/>
<evidence type="ECO:0000313" key="2">
    <source>
        <dbReference type="Proteomes" id="UP000011991"/>
    </source>
</evidence>
<gene>
    <name evidence="1" type="ORF">RMSM_05476</name>
</gene>
<dbReference type="PATRIC" id="fig|1265738.3.peg.5481"/>
<comment type="caution">
    <text evidence="1">The sequence shown here is derived from an EMBL/GenBank/DDBJ whole genome shotgun (WGS) entry which is preliminary data.</text>
</comment>
<accession>M5RDP3</accession>
<dbReference type="Proteomes" id="UP000011991">
    <property type="component" value="Unassembled WGS sequence"/>
</dbReference>
<proteinExistence type="predicted"/>
<dbReference type="EMBL" id="ANOG01000777">
    <property type="protein sequence ID" value="EMI17598.1"/>
    <property type="molecule type" value="Genomic_DNA"/>
</dbReference>
<sequence>MIAFQSPITNQKSSMKKESSDESFNMANAYGFFVGFCGLHER</sequence>
<keyword evidence="2" id="KW-1185">Reference proteome</keyword>
<evidence type="ECO:0000313" key="1">
    <source>
        <dbReference type="EMBL" id="EMI17598.1"/>
    </source>
</evidence>
<protein>
    <submittedName>
        <fullName evidence="1">Uncharacterized protein</fullName>
    </submittedName>
</protein>
<organism evidence="1 2">
    <name type="scientific">Rhodopirellula maiorica SM1</name>
    <dbReference type="NCBI Taxonomy" id="1265738"/>
    <lineage>
        <taxon>Bacteria</taxon>
        <taxon>Pseudomonadati</taxon>
        <taxon>Planctomycetota</taxon>
        <taxon>Planctomycetia</taxon>
        <taxon>Pirellulales</taxon>
        <taxon>Pirellulaceae</taxon>
        <taxon>Novipirellula</taxon>
    </lineage>
</organism>
<reference evidence="1 2" key="1">
    <citation type="journal article" date="2013" name="Mar. Genomics">
        <title>Expression of sulfatases in Rhodopirellula baltica and the diversity of sulfatases in the genus Rhodopirellula.</title>
        <authorList>
            <person name="Wegner C.E."/>
            <person name="Richter-Heitmann T."/>
            <person name="Klindworth A."/>
            <person name="Klockow C."/>
            <person name="Richter M."/>
            <person name="Achstetter T."/>
            <person name="Glockner F.O."/>
            <person name="Harder J."/>
        </authorList>
    </citation>
    <scope>NUCLEOTIDE SEQUENCE [LARGE SCALE GENOMIC DNA]</scope>
    <source>
        <strain evidence="1 2">SM1</strain>
    </source>
</reference>